<dbReference type="GO" id="GO:0002196">
    <property type="term" value="F:Ser-tRNA(Ala) deacylase activity"/>
    <property type="evidence" value="ECO:0007669"/>
    <property type="project" value="TreeGrafter"/>
</dbReference>
<dbReference type="Pfam" id="PF07973">
    <property type="entry name" value="tRNA_SAD"/>
    <property type="match status" value="1"/>
</dbReference>
<proteinExistence type="inferred from homology"/>
<dbReference type="SMART" id="SM00863">
    <property type="entry name" value="tRNA_SAD"/>
    <property type="match status" value="1"/>
</dbReference>
<gene>
    <name evidence="6" type="ORF">SU7_3010</name>
</gene>
<dbReference type="InterPro" id="IPR012947">
    <property type="entry name" value="tRNA_SAD"/>
</dbReference>
<dbReference type="Gene3D" id="3.30.980.10">
    <property type="entry name" value="Threonyl-trna Synthetase, Chain A, domain 2"/>
    <property type="match status" value="1"/>
</dbReference>
<reference evidence="6 7" key="1">
    <citation type="journal article" date="2013" name="BMC Genomics">
        <title>High quality de novo sequencing and assembly of the Saccharomyces arboricolus genome.</title>
        <authorList>
            <person name="Liti G."/>
            <person name="Nguyen Ba A.N."/>
            <person name="Blythe M."/>
            <person name="Mueller C.A."/>
            <person name="Bergstroem A."/>
            <person name="Cubillos F.A."/>
            <person name="Dafhnis-Calas F."/>
            <person name="Khoshraftar S."/>
            <person name="Malla S."/>
            <person name="Mehta N."/>
            <person name="Siow C.C."/>
            <person name="Warringer J."/>
            <person name="Moses A.M."/>
            <person name="Louis E.J."/>
            <person name="Nieduszynski C.A."/>
        </authorList>
    </citation>
    <scope>NUCLEOTIDE SEQUENCE [LARGE SCALE GENOMIC DNA]</scope>
    <source>
        <strain evidence="7">H-6 / AS 2.3317 / CBS 10644</strain>
    </source>
</reference>
<dbReference type="AlphaFoldDB" id="J8PIM6"/>
<evidence type="ECO:0000256" key="1">
    <source>
        <dbReference type="ARBA" id="ARBA00001947"/>
    </source>
</evidence>
<accession>J8PIM6</accession>
<comment type="caution">
    <text evidence="6">The sequence shown here is derived from an EMBL/GenBank/DDBJ whole genome shotgun (WGS) entry which is preliminary data.</text>
</comment>
<comment type="similarity">
    <text evidence="2">Belongs to the class-II aminoacyl-tRNA synthetase family. Alax-L subfamily.</text>
</comment>
<dbReference type="PANTHER" id="PTHR43462">
    <property type="entry name" value="ALANYL-TRNA EDITING PROTEIN"/>
    <property type="match status" value="1"/>
</dbReference>
<name>J8PIM6_SACAR</name>
<evidence type="ECO:0000256" key="3">
    <source>
        <dbReference type="ARBA" id="ARBA00022723"/>
    </source>
</evidence>
<keyword evidence="3" id="KW-0479">Metal-binding</keyword>
<organism evidence="6 7">
    <name type="scientific">Saccharomyces arboricola (strain H-6 / AS 2.3317 / CBS 10644)</name>
    <name type="common">Yeast</name>
    <dbReference type="NCBI Taxonomy" id="1160507"/>
    <lineage>
        <taxon>Eukaryota</taxon>
        <taxon>Fungi</taxon>
        <taxon>Dikarya</taxon>
        <taxon>Ascomycota</taxon>
        <taxon>Saccharomycotina</taxon>
        <taxon>Saccharomycetes</taxon>
        <taxon>Saccharomycetales</taxon>
        <taxon>Saccharomycetaceae</taxon>
        <taxon>Saccharomyces</taxon>
    </lineage>
</organism>
<dbReference type="FunFam" id="3.30.980.10:FF:000012">
    <property type="entry name" value="Threonyl/alanyl tRNA synthetase"/>
    <property type="match status" value="1"/>
</dbReference>
<dbReference type="GO" id="GO:0005524">
    <property type="term" value="F:ATP binding"/>
    <property type="evidence" value="ECO:0007669"/>
    <property type="project" value="InterPro"/>
</dbReference>
<dbReference type="GO" id="GO:0046872">
    <property type="term" value="F:metal ion binding"/>
    <property type="evidence" value="ECO:0007669"/>
    <property type="project" value="UniProtKB-KW"/>
</dbReference>
<dbReference type="Proteomes" id="UP000006968">
    <property type="component" value="Chromosome XIV"/>
</dbReference>
<dbReference type="OrthoDB" id="288942at2759"/>
<dbReference type="FunFam" id="2.40.30.130:FF:000016">
    <property type="entry name" value="YNL040W-like protein"/>
    <property type="match status" value="1"/>
</dbReference>
<dbReference type="InterPro" id="IPR018163">
    <property type="entry name" value="Thr/Ala-tRNA-synth_IIc_edit"/>
</dbReference>
<evidence type="ECO:0000259" key="5">
    <source>
        <dbReference type="SMART" id="SM00863"/>
    </source>
</evidence>
<evidence type="ECO:0000256" key="4">
    <source>
        <dbReference type="ARBA" id="ARBA00022833"/>
    </source>
</evidence>
<dbReference type="GO" id="GO:0004812">
    <property type="term" value="F:aminoacyl-tRNA ligase activity"/>
    <property type="evidence" value="ECO:0007669"/>
    <property type="project" value="InterPro"/>
</dbReference>
<dbReference type="GO" id="GO:0043039">
    <property type="term" value="P:tRNA aminoacylation"/>
    <property type="evidence" value="ECO:0007669"/>
    <property type="project" value="InterPro"/>
</dbReference>
<evidence type="ECO:0000256" key="2">
    <source>
        <dbReference type="ARBA" id="ARBA00008429"/>
    </source>
</evidence>
<evidence type="ECO:0000313" key="6">
    <source>
        <dbReference type="EMBL" id="EJS41970.1"/>
    </source>
</evidence>
<evidence type="ECO:0000313" key="7">
    <source>
        <dbReference type="Proteomes" id="UP000006968"/>
    </source>
</evidence>
<keyword evidence="7" id="KW-1185">Reference proteome</keyword>
<dbReference type="Gene3D" id="2.40.30.130">
    <property type="match status" value="1"/>
</dbReference>
<sequence length="452" mass="50838">MKPVMVGALACQRDSFLFDRFKTLVVSCEPKKDKDSITKGYEIELQDTILFPEGGGQPSDSGFLKIVEGNDSSSINKKISVSHVSRSGLYAKHHVKEPIEPGVTVEITIDEVKRLDCMQQHTGQHLLSAVLENKYKVNTVSWSMGGIVTEKKPVLEPSDYFNYIELNRKLTEIEVTEISDDINRLIINFPQEITVVERVSEDDASEVNVSKMPDDYDLSKGVLRTIHIGNIDSNPCCGTHLKSTSQIGSILIITNQTAVRGSNSRLYFMCGKRVADHAKSIKKILSNSKELFRCSESQVPEKTERQCKQLQQLNKREQYWIRKLARFVSEDLKSTLEASEKKRAYFMEEEFGTLELLLQVFKELFVYLKEKFEVYEIIICGYERQTGTGSLLILSESGEKIFSLVAKLGSLLQNLKGGGGKNGGKWQGKITSISNAEFAALTNYLSHDFISC</sequence>
<dbReference type="PANTHER" id="PTHR43462:SF1">
    <property type="entry name" value="ALANYL-TRNA EDITING PROTEIN AARSD1"/>
    <property type="match status" value="1"/>
</dbReference>
<dbReference type="InterPro" id="IPR009000">
    <property type="entry name" value="Transl_B-barrel_sf"/>
</dbReference>
<feature type="domain" description="Threonyl/alanyl tRNA synthetase SAD" evidence="5">
    <location>
        <begin position="223"/>
        <end position="267"/>
    </location>
</feature>
<keyword evidence="4" id="KW-0862">Zinc</keyword>
<dbReference type="InterPro" id="IPR051335">
    <property type="entry name" value="Alanyl-tRNA_Editing_Enzymes"/>
</dbReference>
<dbReference type="SUPFAM" id="SSF55186">
    <property type="entry name" value="ThrRS/AlaRS common domain"/>
    <property type="match status" value="1"/>
</dbReference>
<comment type="cofactor">
    <cofactor evidence="1">
        <name>Zn(2+)</name>
        <dbReference type="ChEBI" id="CHEBI:29105"/>
    </cofactor>
</comment>
<dbReference type="SUPFAM" id="SSF50447">
    <property type="entry name" value="Translation proteins"/>
    <property type="match status" value="1"/>
</dbReference>
<dbReference type="HOGENOM" id="CLU_004485_7_1_1"/>
<dbReference type="EMBL" id="ALIE01000170">
    <property type="protein sequence ID" value="EJS41970.1"/>
    <property type="molecule type" value="Genomic_DNA"/>
</dbReference>
<protein>
    <submittedName>
        <fullName evidence="6">YNL040W</fullName>
    </submittedName>
</protein>